<evidence type="ECO:0000256" key="2">
    <source>
        <dbReference type="ARBA" id="ARBA00023002"/>
    </source>
</evidence>
<dbReference type="InterPro" id="IPR036291">
    <property type="entry name" value="NAD(P)-bd_dom_sf"/>
</dbReference>
<dbReference type="Gene3D" id="3.40.50.720">
    <property type="entry name" value="NAD(P)-binding Rossmann-like Domain"/>
    <property type="match status" value="1"/>
</dbReference>
<feature type="domain" description="GFO/IDH/MocA-like oxidoreductase" evidence="4">
    <location>
        <begin position="132"/>
        <end position="249"/>
    </location>
</feature>
<reference evidence="5 6" key="2">
    <citation type="journal article" date="2010" name="J. Bacteriol.">
        <title>Complete genome sequence of the photosynthetic purple nonsulfur bacterium Rhodobacter capsulatus SB 1003.</title>
        <authorList>
            <person name="Strnad H."/>
            <person name="Lapidus A."/>
            <person name="Paces J."/>
            <person name="Ulbrich P."/>
            <person name="Vlcek C."/>
            <person name="Paces V."/>
            <person name="Haselkorn R."/>
        </authorList>
    </citation>
    <scope>NUCLEOTIDE SEQUENCE [LARGE SCALE GENOMIC DNA]</scope>
    <source>
        <strain evidence="6">ATCC BAA-309 / NBRC 16581 / SB1003</strain>
    </source>
</reference>
<dbReference type="InterPro" id="IPR000683">
    <property type="entry name" value="Gfo/Idh/MocA-like_OxRdtase_N"/>
</dbReference>
<dbReference type="EC" id="1.1.99.28" evidence="5"/>
<evidence type="ECO:0000313" key="5">
    <source>
        <dbReference type="EMBL" id="ADE86541.1"/>
    </source>
</evidence>
<dbReference type="EMBL" id="CP001312">
    <property type="protein sequence ID" value="ADE86541.1"/>
    <property type="molecule type" value="Genomic_DNA"/>
</dbReference>
<dbReference type="PANTHER" id="PTHR22604">
    <property type="entry name" value="OXIDOREDUCTASES"/>
    <property type="match status" value="1"/>
</dbReference>
<keyword evidence="2 5" id="KW-0560">Oxidoreductase</keyword>
<dbReference type="Gene3D" id="3.30.360.10">
    <property type="entry name" value="Dihydrodipicolinate Reductase, domain 2"/>
    <property type="match status" value="1"/>
</dbReference>
<protein>
    <submittedName>
        <fullName evidence="5">Glucose--fructose oxidoreductase</fullName>
        <ecNumber evidence="5">1.1.99.28</ecNumber>
    </submittedName>
</protein>
<gene>
    <name evidence="5" type="primary">gfo</name>
    <name evidence="5" type="ordered locus">RCAP_rcc02812</name>
</gene>
<dbReference type="STRING" id="272942.RCAP_rcc02812"/>
<dbReference type="InterPro" id="IPR050984">
    <property type="entry name" value="Gfo/Idh/MocA_domain"/>
</dbReference>
<dbReference type="eggNOG" id="COG0673">
    <property type="taxonomic scope" value="Bacteria"/>
</dbReference>
<dbReference type="Proteomes" id="UP000002361">
    <property type="component" value="Chromosome"/>
</dbReference>
<dbReference type="SUPFAM" id="SSF51735">
    <property type="entry name" value="NAD(P)-binding Rossmann-fold domains"/>
    <property type="match status" value="1"/>
</dbReference>
<sequence>MQPVNFGILGASDFAARRMGPALHAARGARLAALATSSPAKATAFTAFAPDLTLHESYEALLADPAIEAVYIPLPNHLHVDWGIRALQAGKHVLIEKPLALRAEEIDPLIAARDASGKCAAEAYMIVHHPQWQLARRWLDEGRIGRLKHADVVFCFDNPDPGNIRNRAETGGGSIPDIGVYAYSSIRFAARAEPVRLASRIKRENGVDTFAQVWGEMAGPGGEFTFAAMTSTRLFPRQEVTLQGETGRITFTAPFNAAAFDQAEITLHGMSSTETHRFPGVNQYVLQVEAFARHIRDGEPFLWTLEEARKGQAMIDLVRAGEI</sequence>
<dbReference type="InterPro" id="IPR055170">
    <property type="entry name" value="GFO_IDH_MocA-like_dom"/>
</dbReference>
<dbReference type="Pfam" id="PF22725">
    <property type="entry name" value="GFO_IDH_MocA_C3"/>
    <property type="match status" value="1"/>
</dbReference>
<proteinExistence type="inferred from homology"/>
<comment type="similarity">
    <text evidence="1">Belongs to the Gfo/Idh/MocA family.</text>
</comment>
<keyword evidence="6" id="KW-1185">Reference proteome</keyword>
<feature type="domain" description="Gfo/Idh/MocA-like oxidoreductase N-terminal" evidence="3">
    <location>
        <begin position="4"/>
        <end position="120"/>
    </location>
</feature>
<evidence type="ECO:0000259" key="4">
    <source>
        <dbReference type="Pfam" id="PF22725"/>
    </source>
</evidence>
<evidence type="ECO:0000256" key="1">
    <source>
        <dbReference type="ARBA" id="ARBA00010928"/>
    </source>
</evidence>
<dbReference type="OrthoDB" id="9792935at2"/>
<dbReference type="GO" id="GO:0047061">
    <property type="term" value="F:glucose-fructose oxidoreductase activity"/>
    <property type="evidence" value="ECO:0007669"/>
    <property type="project" value="UniProtKB-EC"/>
</dbReference>
<evidence type="ECO:0000259" key="3">
    <source>
        <dbReference type="Pfam" id="PF01408"/>
    </source>
</evidence>
<dbReference type="HOGENOM" id="CLU_023194_5_0_5"/>
<dbReference type="GeneID" id="31491627"/>
<reference key="1">
    <citation type="submission" date="2008-12" db="EMBL/GenBank/DDBJ databases">
        <title>Complete genome sequence of Rhodobacter capsulatus SB1003.</title>
        <authorList>
            <person name="Strnad H."/>
            <person name="Lapidus A."/>
            <person name="Vlcek C."/>
            <person name="Ulbrich P."/>
            <person name="Paces J."/>
            <person name="Maltsev N."/>
            <person name="Kumar V."/>
            <person name="Kogan Y."/>
            <person name="Milgram A."/>
            <person name="Rebrekov D."/>
            <person name="Mazur M."/>
            <person name="Cox R."/>
            <person name="Kyrpides N."/>
            <person name="Kolar M."/>
            <person name="Sachova J."/>
            <person name="Ridl J."/>
            <person name="Ivanova N."/>
            <person name="Kapatral V."/>
            <person name="Los T."/>
            <person name="Lykidis A."/>
            <person name="Mikhailova N."/>
            <person name="Reznik G."/>
            <person name="Vasieva O."/>
            <person name="Fonstein M."/>
            <person name="Paces V."/>
            <person name="Haselkorn R."/>
        </authorList>
    </citation>
    <scope>NUCLEOTIDE SEQUENCE</scope>
    <source>
        <strain>SB1003</strain>
    </source>
</reference>
<dbReference type="GO" id="GO:0000166">
    <property type="term" value="F:nucleotide binding"/>
    <property type="evidence" value="ECO:0007669"/>
    <property type="project" value="InterPro"/>
</dbReference>
<dbReference type="AlphaFoldDB" id="D5AP36"/>
<dbReference type="KEGG" id="rcp:RCAP_rcc02812"/>
<accession>D5AP36</accession>
<dbReference type="Pfam" id="PF01408">
    <property type="entry name" value="GFO_IDH_MocA"/>
    <property type="match status" value="1"/>
</dbReference>
<dbReference type="RefSeq" id="WP_013068519.1">
    <property type="nucleotide sequence ID" value="NC_014034.1"/>
</dbReference>
<organism evidence="5 6">
    <name type="scientific">Rhodobacter capsulatus (strain ATCC BAA-309 / NBRC 16581 / SB1003)</name>
    <dbReference type="NCBI Taxonomy" id="272942"/>
    <lineage>
        <taxon>Bacteria</taxon>
        <taxon>Pseudomonadati</taxon>
        <taxon>Pseudomonadota</taxon>
        <taxon>Alphaproteobacteria</taxon>
        <taxon>Rhodobacterales</taxon>
        <taxon>Rhodobacter group</taxon>
        <taxon>Rhodobacter</taxon>
    </lineage>
</organism>
<dbReference type="SUPFAM" id="SSF55347">
    <property type="entry name" value="Glyceraldehyde-3-phosphate dehydrogenase-like, C-terminal domain"/>
    <property type="match status" value="1"/>
</dbReference>
<evidence type="ECO:0000313" key="6">
    <source>
        <dbReference type="Proteomes" id="UP000002361"/>
    </source>
</evidence>
<dbReference type="PANTHER" id="PTHR22604:SF105">
    <property type="entry name" value="TRANS-1,2-DIHYDROBENZENE-1,2-DIOL DEHYDROGENASE"/>
    <property type="match status" value="1"/>
</dbReference>
<name>D5AP36_RHOCB</name>